<evidence type="ECO:0000313" key="2">
    <source>
        <dbReference type="Proteomes" id="UP000499080"/>
    </source>
</evidence>
<organism evidence="1 2">
    <name type="scientific">Araneus ventricosus</name>
    <name type="common">Orbweaver spider</name>
    <name type="synonym">Epeira ventricosa</name>
    <dbReference type="NCBI Taxonomy" id="182803"/>
    <lineage>
        <taxon>Eukaryota</taxon>
        <taxon>Metazoa</taxon>
        <taxon>Ecdysozoa</taxon>
        <taxon>Arthropoda</taxon>
        <taxon>Chelicerata</taxon>
        <taxon>Arachnida</taxon>
        <taxon>Araneae</taxon>
        <taxon>Araneomorphae</taxon>
        <taxon>Entelegynae</taxon>
        <taxon>Araneoidea</taxon>
        <taxon>Araneidae</taxon>
        <taxon>Araneus</taxon>
    </lineage>
</organism>
<dbReference type="Proteomes" id="UP000499080">
    <property type="component" value="Unassembled WGS sequence"/>
</dbReference>
<name>A0A4Y2C9Q3_ARAVE</name>
<comment type="caution">
    <text evidence="1">The sequence shown here is derived from an EMBL/GenBank/DDBJ whole genome shotgun (WGS) entry which is preliminary data.</text>
</comment>
<reference evidence="1 2" key="1">
    <citation type="journal article" date="2019" name="Sci. Rep.">
        <title>Orb-weaving spider Araneus ventricosus genome elucidates the spidroin gene catalogue.</title>
        <authorList>
            <person name="Kono N."/>
            <person name="Nakamura H."/>
            <person name="Ohtoshi R."/>
            <person name="Moran D.A.P."/>
            <person name="Shinohara A."/>
            <person name="Yoshida Y."/>
            <person name="Fujiwara M."/>
            <person name="Mori M."/>
            <person name="Tomita M."/>
            <person name="Arakawa K."/>
        </authorList>
    </citation>
    <scope>NUCLEOTIDE SEQUENCE [LARGE SCALE GENOMIC DNA]</scope>
</reference>
<sequence length="108" mass="12018">MLIFFGKSEDLVGFPEELCRLPLCDLFVVSFRVLVVGFTSKLPLNFSRFTAAGLPLLDLISSDVSFLAKSEPALRCPINNLVMPFNCPNFASCFDDFKAQFNVMLENG</sequence>
<accession>A0A4Y2C9Q3</accession>
<proteinExistence type="predicted"/>
<dbReference type="AlphaFoldDB" id="A0A4Y2C9Q3"/>
<gene>
    <name evidence="1" type="ORF">AVEN_179211_1</name>
</gene>
<protein>
    <submittedName>
        <fullName evidence="1">Uncharacterized protein</fullName>
    </submittedName>
</protein>
<dbReference type="EMBL" id="BGPR01000156">
    <property type="protein sequence ID" value="GBM00397.1"/>
    <property type="molecule type" value="Genomic_DNA"/>
</dbReference>
<evidence type="ECO:0000313" key="1">
    <source>
        <dbReference type="EMBL" id="GBM00397.1"/>
    </source>
</evidence>
<keyword evidence="2" id="KW-1185">Reference proteome</keyword>